<accession>A0A2H0YRN9</accession>
<feature type="non-terminal residue" evidence="2">
    <location>
        <position position="1"/>
    </location>
</feature>
<protein>
    <submittedName>
        <fullName evidence="2">Uncharacterized protein</fullName>
    </submittedName>
</protein>
<evidence type="ECO:0000313" key="3">
    <source>
        <dbReference type="Proteomes" id="UP000228711"/>
    </source>
</evidence>
<organism evidence="2 3">
    <name type="scientific">Candidatus Kerfeldbacteria bacterium CG08_land_8_20_14_0_20_42_7</name>
    <dbReference type="NCBI Taxonomy" id="2014245"/>
    <lineage>
        <taxon>Bacteria</taxon>
        <taxon>Candidatus Kerfeldiibacteriota</taxon>
    </lineage>
</organism>
<keyword evidence="1" id="KW-1133">Transmembrane helix</keyword>
<evidence type="ECO:0000313" key="2">
    <source>
        <dbReference type="EMBL" id="PIS41175.1"/>
    </source>
</evidence>
<sequence length="161" mass="18522">WTDKTYIESLVQLFVVLFTFFAAFSAYKSSHASERASRGLFLPIIKIQIDEFDKEKFSLNLKNIGKQIAQDVRIEIPHAHSSEGGHVGYINRFEVIEMDESGIDHVTYEPKMLSKNPEIVIQYKDIFGGELETRGVFSFRLDDKMQAEQIEGVAWEFHVDS</sequence>
<comment type="caution">
    <text evidence="2">The sequence shown here is derived from an EMBL/GenBank/DDBJ whole genome shotgun (WGS) entry which is preliminary data.</text>
</comment>
<evidence type="ECO:0000256" key="1">
    <source>
        <dbReference type="SAM" id="Phobius"/>
    </source>
</evidence>
<dbReference type="AlphaFoldDB" id="A0A2H0YRN9"/>
<reference evidence="3" key="1">
    <citation type="submission" date="2017-09" db="EMBL/GenBank/DDBJ databases">
        <title>Depth-based differentiation of microbial function through sediment-hosted aquifers and enrichment of novel symbionts in the deep terrestrial subsurface.</title>
        <authorList>
            <person name="Probst A.J."/>
            <person name="Ladd B."/>
            <person name="Jarett J.K."/>
            <person name="Geller-Mcgrath D.E."/>
            <person name="Sieber C.M.K."/>
            <person name="Emerson J.B."/>
            <person name="Anantharaman K."/>
            <person name="Thomas B.C."/>
            <person name="Malmstrom R."/>
            <person name="Stieglmeier M."/>
            <person name="Klingl A."/>
            <person name="Woyke T."/>
            <person name="Ryan C.M."/>
            <person name="Banfield J.F."/>
        </authorList>
    </citation>
    <scope>NUCLEOTIDE SEQUENCE [LARGE SCALE GENOMIC DNA]</scope>
</reference>
<keyword evidence="1" id="KW-0812">Transmembrane</keyword>
<feature type="transmembrane region" description="Helical" evidence="1">
    <location>
        <begin position="6"/>
        <end position="27"/>
    </location>
</feature>
<gene>
    <name evidence="2" type="ORF">COT25_04575</name>
</gene>
<proteinExistence type="predicted"/>
<dbReference type="Proteomes" id="UP000228711">
    <property type="component" value="Unassembled WGS sequence"/>
</dbReference>
<dbReference type="EMBL" id="PEXV01000145">
    <property type="protein sequence ID" value="PIS41175.1"/>
    <property type="molecule type" value="Genomic_DNA"/>
</dbReference>
<keyword evidence="1" id="KW-0472">Membrane</keyword>
<name>A0A2H0YRN9_9BACT</name>